<evidence type="ECO:0000313" key="1">
    <source>
        <dbReference type="EMBL" id="BAL56200.1"/>
    </source>
</evidence>
<reference evidence="2" key="1">
    <citation type="journal article" date="2005" name="Environ. Microbiol.">
        <title>Genetic and functional properties of uncultivated thermophilic crenarchaeotes from a subsurface gold mine as revealed by analysis of genome fragments.</title>
        <authorList>
            <person name="Nunoura T."/>
            <person name="Hirayama H."/>
            <person name="Takami H."/>
            <person name="Oida H."/>
            <person name="Nishi S."/>
            <person name="Shimamura S."/>
            <person name="Suzuki Y."/>
            <person name="Inagaki F."/>
            <person name="Takai K."/>
            <person name="Nealson K.H."/>
            <person name="Horikoshi K."/>
        </authorList>
    </citation>
    <scope>NUCLEOTIDE SEQUENCE</scope>
</reference>
<evidence type="ECO:0000313" key="2">
    <source>
        <dbReference type="EMBL" id="BAL58162.1"/>
    </source>
</evidence>
<sequence>MTHLWVCLGISLALSVGGLTLSVDDQTSIVSVRLEVFDLSGREVFSSGPVPGATYKWYLQRDDGRPVANGVYLYIFFIQTADGKELRSSVGKLAVRR</sequence>
<dbReference type="EMBL" id="AP011795">
    <property type="protein sequence ID" value="BAL58162.1"/>
    <property type="molecule type" value="Genomic_DNA"/>
</dbReference>
<accession>H5SPS6</accession>
<gene>
    <name evidence="1" type="ORF">HGMM_F35B12C14</name>
    <name evidence="2" type="ORF">HGMM_F54G04C03</name>
</gene>
<name>H5SPS6_9BACT</name>
<dbReference type="EMBL" id="AP011740">
    <property type="protein sequence ID" value="BAL56200.1"/>
    <property type="molecule type" value="Genomic_DNA"/>
</dbReference>
<organism evidence="2">
    <name type="scientific">uncultured Acetothermia bacterium</name>
    <dbReference type="NCBI Taxonomy" id="236499"/>
    <lineage>
        <taxon>Bacteria</taxon>
        <taxon>Candidatus Bipolaricaulota</taxon>
        <taxon>environmental samples</taxon>
    </lineage>
</organism>
<dbReference type="AlphaFoldDB" id="H5SPS6"/>
<reference evidence="2" key="2">
    <citation type="journal article" date="2012" name="PLoS ONE">
        <title>A Deeply Branching Thermophilic Bacterium with an Ancient Acetyl-CoA Pathway Dominates a Subsurface Ecosystem.</title>
        <authorList>
            <person name="Takami H."/>
            <person name="Noguchi H."/>
            <person name="Takaki Y."/>
            <person name="Uchiyama I."/>
            <person name="Toyoda A."/>
            <person name="Nishi S."/>
            <person name="Chee G.-J."/>
            <person name="Arai W."/>
            <person name="Nunoura T."/>
            <person name="Itoh T."/>
            <person name="Hattori M."/>
            <person name="Takai K."/>
        </authorList>
    </citation>
    <scope>NUCLEOTIDE SEQUENCE</scope>
</reference>
<proteinExistence type="predicted"/>
<evidence type="ECO:0008006" key="3">
    <source>
        <dbReference type="Google" id="ProtNLM"/>
    </source>
</evidence>
<protein>
    <recommendedName>
        <fullName evidence="3">FlgD Ig-like domain-containing protein</fullName>
    </recommendedName>
</protein>